<comment type="caution">
    <text evidence="1">The sequence shown here is derived from an EMBL/GenBank/DDBJ whole genome shotgun (WGS) entry which is preliminary data.</text>
</comment>
<gene>
    <name evidence="1" type="ORF">AA0113_g5841</name>
</gene>
<dbReference type="Proteomes" id="UP000293823">
    <property type="component" value="Unassembled WGS sequence"/>
</dbReference>
<evidence type="ECO:0000313" key="2">
    <source>
        <dbReference type="Proteomes" id="UP000293823"/>
    </source>
</evidence>
<protein>
    <submittedName>
        <fullName evidence="1">Uncharacterized protein</fullName>
    </submittedName>
</protein>
<keyword evidence="2" id="KW-1185">Reference proteome</keyword>
<organism evidence="1 2">
    <name type="scientific">Alternaria arborescens</name>
    <dbReference type="NCBI Taxonomy" id="156630"/>
    <lineage>
        <taxon>Eukaryota</taxon>
        <taxon>Fungi</taxon>
        <taxon>Dikarya</taxon>
        <taxon>Ascomycota</taxon>
        <taxon>Pezizomycotina</taxon>
        <taxon>Dothideomycetes</taxon>
        <taxon>Pleosporomycetidae</taxon>
        <taxon>Pleosporales</taxon>
        <taxon>Pleosporineae</taxon>
        <taxon>Pleosporaceae</taxon>
        <taxon>Alternaria</taxon>
        <taxon>Alternaria sect. Alternaria</taxon>
    </lineage>
</organism>
<reference evidence="2" key="1">
    <citation type="journal article" date="2019" name="bioRxiv">
        <title>Genomics, evolutionary history and diagnostics of the Alternaria alternata species group including apple and Asian pear pathotypes.</title>
        <authorList>
            <person name="Armitage A.D."/>
            <person name="Cockerton H.M."/>
            <person name="Sreenivasaprasad S."/>
            <person name="Woodhall J.W."/>
            <person name="Lane C.R."/>
            <person name="Harrison R.J."/>
            <person name="Clarkson J.P."/>
        </authorList>
    </citation>
    <scope>NUCLEOTIDE SEQUENCE [LARGE SCALE GENOMIC DNA]</scope>
    <source>
        <strain evidence="2">RGR 97.0016</strain>
    </source>
</reference>
<accession>A0A4Q4S4R0</accession>
<proteinExistence type="predicted"/>
<sequence>MADFYSLPRELRNLIYKFYFEVEGGYAYNFSTGKLTSASGQPIKLALRTRICLRILMERMLEGHAFKDTSIRHIYTRRRRSASGILKIDRKNTWGWTPKGSGYDHPREVIAYNYMPWKIPTEEDIIAMKHVLGPENRVDDVKWNELRYLDRFKYRFSAASVAISFLESLSLVAQLQIRKIVLHEKNRAVAWPQCHAQGFIPFCQRNPKLRIERRVDLCKAIPPDASGLLIDNENPRSANARSDPCDSAQADSITSGFHNQGCIASWIMEVMSLHSLGMPSQSFRMVIDGDLTPTQSTRIFDVAKRDAAWQIACEACLSDRKIWQTPLDSWEIRLWAVYIMDGFPEALRAITIGQSPVSCNFDIGQMPDTELLVSQDRTWTLEEWGHNWRASVPANIDTEVPSCSWLDLQRENTLPQTTLP</sequence>
<dbReference type="EMBL" id="PEJP01000020">
    <property type="protein sequence ID" value="RYO64881.1"/>
    <property type="molecule type" value="Genomic_DNA"/>
</dbReference>
<evidence type="ECO:0000313" key="1">
    <source>
        <dbReference type="EMBL" id="RYO64881.1"/>
    </source>
</evidence>
<name>A0A4Q4S4R0_9PLEO</name>
<dbReference type="OrthoDB" id="3664501at2759"/>
<dbReference type="AlphaFoldDB" id="A0A4Q4S4R0"/>